<sequence>MEVEGREKKTDKRESNGTRHRPNPQLSLQLSQANSSLFPWISLFNSSWFYLVRFLVLRTRRHNVLTFIFWFGAFSACYSSLWLRKVYTVGGFIPTHMPLKLHELPSIAQEIY</sequence>
<evidence type="ECO:0000313" key="4">
    <source>
        <dbReference type="Proteomes" id="UP000325579"/>
    </source>
</evidence>
<evidence type="ECO:0000256" key="1">
    <source>
        <dbReference type="SAM" id="MobiDB-lite"/>
    </source>
</evidence>
<keyword evidence="2" id="KW-1133">Transmembrane helix</keyword>
<feature type="transmembrane region" description="Helical" evidence="2">
    <location>
        <begin position="64"/>
        <end position="83"/>
    </location>
</feature>
<proteinExistence type="predicted"/>
<organism evidence="3 4">
    <name type="scientific">Aspergillus pseudonomiae</name>
    <dbReference type="NCBI Taxonomy" id="1506151"/>
    <lineage>
        <taxon>Eukaryota</taxon>
        <taxon>Fungi</taxon>
        <taxon>Dikarya</taxon>
        <taxon>Ascomycota</taxon>
        <taxon>Pezizomycotina</taxon>
        <taxon>Eurotiomycetes</taxon>
        <taxon>Eurotiomycetidae</taxon>
        <taxon>Eurotiales</taxon>
        <taxon>Aspergillaceae</taxon>
        <taxon>Aspergillus</taxon>
        <taxon>Aspergillus subgen. Circumdati</taxon>
    </lineage>
</organism>
<gene>
    <name evidence="3" type="ORF">BDV37DRAFT_104909</name>
</gene>
<dbReference type="RefSeq" id="XP_031942037.1">
    <property type="nucleotide sequence ID" value="XM_032078246.1"/>
</dbReference>
<evidence type="ECO:0000256" key="2">
    <source>
        <dbReference type="SAM" id="Phobius"/>
    </source>
</evidence>
<dbReference type="AlphaFoldDB" id="A0A5N7DGE2"/>
<feature type="region of interest" description="Disordered" evidence="1">
    <location>
        <begin position="1"/>
        <end position="25"/>
    </location>
</feature>
<keyword evidence="2" id="KW-0472">Membrane</keyword>
<protein>
    <submittedName>
        <fullName evidence="3">Uncharacterized protein</fullName>
    </submittedName>
</protein>
<evidence type="ECO:0000313" key="3">
    <source>
        <dbReference type="EMBL" id="KAE8404718.1"/>
    </source>
</evidence>
<reference evidence="3 4" key="1">
    <citation type="submission" date="2019-04" db="EMBL/GenBank/DDBJ databases">
        <authorList>
            <consortium name="DOE Joint Genome Institute"/>
            <person name="Mondo S."/>
            <person name="Kjaerbolling I."/>
            <person name="Vesth T."/>
            <person name="Frisvad J.C."/>
            <person name="Nybo J.L."/>
            <person name="Theobald S."/>
            <person name="Kildgaard S."/>
            <person name="Isbrandt T."/>
            <person name="Kuo A."/>
            <person name="Sato A."/>
            <person name="Lyhne E.K."/>
            <person name="Kogle M.E."/>
            <person name="Wiebenga A."/>
            <person name="Kun R.S."/>
            <person name="Lubbers R.J."/>
            <person name="Makela M.R."/>
            <person name="Barry K."/>
            <person name="Chovatia M."/>
            <person name="Clum A."/>
            <person name="Daum C."/>
            <person name="Haridas S."/>
            <person name="He G."/>
            <person name="LaButti K."/>
            <person name="Lipzen A."/>
            <person name="Riley R."/>
            <person name="Salamov A."/>
            <person name="Simmons B.A."/>
            <person name="Magnuson J.K."/>
            <person name="Henrissat B."/>
            <person name="Mortensen U.H."/>
            <person name="Larsen T.O."/>
            <person name="Devries R.P."/>
            <person name="Grigoriev I.V."/>
            <person name="Machida M."/>
            <person name="Baker S.E."/>
            <person name="Andersen M.R."/>
            <person name="Cantor M.N."/>
            <person name="Hua S.X."/>
        </authorList>
    </citation>
    <scope>NUCLEOTIDE SEQUENCE [LARGE SCALE GENOMIC DNA]</scope>
    <source>
        <strain evidence="3 4">CBS 119388</strain>
    </source>
</reference>
<dbReference type="EMBL" id="ML736765">
    <property type="protein sequence ID" value="KAE8404718.1"/>
    <property type="molecule type" value="Genomic_DNA"/>
</dbReference>
<keyword evidence="4" id="KW-1185">Reference proteome</keyword>
<dbReference type="Proteomes" id="UP000325579">
    <property type="component" value="Unassembled WGS sequence"/>
</dbReference>
<dbReference type="GeneID" id="43662937"/>
<feature type="compositionally biased region" description="Basic and acidic residues" evidence="1">
    <location>
        <begin position="1"/>
        <end position="17"/>
    </location>
</feature>
<name>A0A5N7DGE2_9EURO</name>
<accession>A0A5N7DGE2</accession>
<keyword evidence="2" id="KW-0812">Transmembrane</keyword>
<feature type="transmembrane region" description="Helical" evidence="2">
    <location>
        <begin position="37"/>
        <end position="57"/>
    </location>
</feature>